<dbReference type="AlphaFoldDB" id="A0A5S3Z8G2"/>
<organism evidence="2 3">
    <name type="scientific">Pseudoalteromonas ruthenica</name>
    <dbReference type="NCBI Taxonomy" id="151081"/>
    <lineage>
        <taxon>Bacteria</taxon>
        <taxon>Pseudomonadati</taxon>
        <taxon>Pseudomonadota</taxon>
        <taxon>Gammaproteobacteria</taxon>
        <taxon>Alteromonadales</taxon>
        <taxon>Pseudoalteromonadaceae</taxon>
        <taxon>Pseudoalteromonas</taxon>
    </lineage>
</organism>
<dbReference type="EMBL" id="PNCG01000002">
    <property type="protein sequence ID" value="TMP88542.1"/>
    <property type="molecule type" value="Genomic_DNA"/>
</dbReference>
<dbReference type="Proteomes" id="UP000305874">
    <property type="component" value="Unassembled WGS sequence"/>
</dbReference>
<reference evidence="2 3" key="1">
    <citation type="submission" date="2017-12" db="EMBL/GenBank/DDBJ databases">
        <authorList>
            <person name="Paulsen S."/>
            <person name="Gram L.K."/>
        </authorList>
    </citation>
    <scope>NUCLEOTIDE SEQUENCE [LARGE SCALE GENOMIC DNA]</scope>
    <source>
        <strain evidence="2 3">S2897</strain>
    </source>
</reference>
<protein>
    <submittedName>
        <fullName evidence="2">Uncharacterized protein</fullName>
    </submittedName>
</protein>
<evidence type="ECO:0000313" key="3">
    <source>
        <dbReference type="Proteomes" id="UP000305874"/>
    </source>
</evidence>
<feature type="transmembrane region" description="Helical" evidence="1">
    <location>
        <begin position="12"/>
        <end position="34"/>
    </location>
</feature>
<reference evidence="3" key="2">
    <citation type="submission" date="2019-06" db="EMBL/GenBank/DDBJ databases">
        <title>Co-occurence of chitin degradation, pigmentation and bioactivity in marine Pseudoalteromonas.</title>
        <authorList>
            <person name="Sonnenschein E.C."/>
            <person name="Bech P.K."/>
        </authorList>
    </citation>
    <scope>NUCLEOTIDE SEQUENCE [LARGE SCALE GENOMIC DNA]</scope>
    <source>
        <strain evidence="3">S2897</strain>
    </source>
</reference>
<keyword evidence="1" id="KW-1133">Transmembrane helix</keyword>
<feature type="transmembrane region" description="Helical" evidence="1">
    <location>
        <begin position="46"/>
        <end position="69"/>
    </location>
</feature>
<keyword evidence="1" id="KW-0812">Transmembrane</keyword>
<keyword evidence="1" id="KW-0472">Membrane</keyword>
<gene>
    <name evidence="2" type="ORF">CWC05_03675</name>
</gene>
<accession>A0A5S3Z8G2</accession>
<dbReference type="RefSeq" id="WP_138547412.1">
    <property type="nucleotide sequence ID" value="NZ_PNCG01000002.1"/>
</dbReference>
<comment type="caution">
    <text evidence="2">The sequence shown here is derived from an EMBL/GenBank/DDBJ whole genome shotgun (WGS) entry which is preliminary data.</text>
</comment>
<name>A0A5S3Z8G2_9GAMM</name>
<sequence length="249" mass="28653">MLVVKAFESKAVISITFTLFILYFVSMFIAPWFTTAFSWEKYQKVLYTWQSLNVGVLAFTASVIALSISRYNEEKKREREFTAAKAFLPQAISELCLYLNSCVPTYTAKMEVFRIRSENFNSSEPPIPKAPELPRNYASVFKESIKHASPEVGDYLVRILRDLQVHHSRSLEQTAGSKDYLLACIHEIGVLRARLDSLFKFARNEKEFSSIKPIDYEQVITAYNSLNLDLNSKFSTELINYTRFKFNAG</sequence>
<evidence type="ECO:0000256" key="1">
    <source>
        <dbReference type="SAM" id="Phobius"/>
    </source>
</evidence>
<proteinExistence type="predicted"/>
<evidence type="ECO:0000313" key="2">
    <source>
        <dbReference type="EMBL" id="TMP88542.1"/>
    </source>
</evidence>